<dbReference type="PROSITE" id="PS51192">
    <property type="entry name" value="HELICASE_ATP_BIND_1"/>
    <property type="match status" value="1"/>
</dbReference>
<dbReference type="CDD" id="cd18789">
    <property type="entry name" value="SF2_C_XPB"/>
    <property type="match status" value="1"/>
</dbReference>
<evidence type="ECO:0000256" key="6">
    <source>
        <dbReference type="ARBA" id="ARBA00022806"/>
    </source>
</evidence>
<dbReference type="InterPro" id="IPR006935">
    <property type="entry name" value="Helicase/UvrB_N"/>
</dbReference>
<keyword evidence="6" id="KW-0347">Helicase</keyword>
<dbReference type="GO" id="GO:0003677">
    <property type="term" value="F:DNA binding"/>
    <property type="evidence" value="ECO:0007669"/>
    <property type="project" value="UniProtKB-KW"/>
</dbReference>
<keyword evidence="4" id="KW-0227">DNA damage</keyword>
<dbReference type="Pfam" id="PF13625">
    <property type="entry name" value="Helicase_C_3"/>
    <property type="match status" value="1"/>
</dbReference>
<accession>A0A0W8DPC8</accession>
<dbReference type="InterPro" id="IPR014001">
    <property type="entry name" value="Helicase_ATP-bd"/>
</dbReference>
<evidence type="ECO:0000259" key="16">
    <source>
        <dbReference type="PROSITE" id="PS51192"/>
    </source>
</evidence>
<dbReference type="GO" id="GO:0006289">
    <property type="term" value="P:nucleotide-excision repair"/>
    <property type="evidence" value="ECO:0007669"/>
    <property type="project" value="InterPro"/>
</dbReference>
<evidence type="ECO:0000259" key="17">
    <source>
        <dbReference type="PROSITE" id="PS51194"/>
    </source>
</evidence>
<evidence type="ECO:0000256" key="2">
    <source>
        <dbReference type="ARBA" id="ARBA00006637"/>
    </source>
</evidence>
<comment type="caution">
    <text evidence="18">The sequence shown here is derived from an EMBL/GenBank/DDBJ whole genome shotgun (WGS) entry which is preliminary data.</text>
</comment>
<evidence type="ECO:0000256" key="12">
    <source>
        <dbReference type="ARBA" id="ARBA00034617"/>
    </source>
</evidence>
<evidence type="ECO:0000313" key="19">
    <source>
        <dbReference type="Proteomes" id="UP000054636"/>
    </source>
</evidence>
<keyword evidence="10" id="KW-0413">Isomerase</keyword>
<keyword evidence="9" id="KW-0234">DNA repair</keyword>
<feature type="region of interest" description="Disordered" evidence="15">
    <location>
        <begin position="679"/>
        <end position="702"/>
    </location>
</feature>
<name>A0A0W8DPC8_PHYNI</name>
<dbReference type="SMART" id="SM00490">
    <property type="entry name" value="HELICc"/>
    <property type="match status" value="1"/>
</dbReference>
<dbReference type="PRINTS" id="PR00851">
    <property type="entry name" value="XRODRMPGMNTB"/>
</dbReference>
<dbReference type="GO" id="GO:0005675">
    <property type="term" value="C:transcription factor TFIIH holo complex"/>
    <property type="evidence" value="ECO:0007669"/>
    <property type="project" value="TreeGrafter"/>
</dbReference>
<dbReference type="EC" id="5.6.2.4" evidence="13"/>
<evidence type="ECO:0000256" key="14">
    <source>
        <dbReference type="ARBA" id="ARBA00048988"/>
    </source>
</evidence>
<keyword evidence="3" id="KW-0547">Nucleotide-binding</keyword>
<keyword evidence="5" id="KW-0378">Hydrolase</keyword>
<evidence type="ECO:0000256" key="11">
    <source>
        <dbReference type="ARBA" id="ARBA00023242"/>
    </source>
</evidence>
<reference evidence="18 19" key="1">
    <citation type="submission" date="2015-11" db="EMBL/GenBank/DDBJ databases">
        <title>Genomes and virulence difference between two physiological races of Phytophthora nicotianae.</title>
        <authorList>
            <person name="Liu H."/>
            <person name="Ma X."/>
            <person name="Yu H."/>
            <person name="Fang D."/>
            <person name="Li Y."/>
            <person name="Wang X."/>
            <person name="Wang W."/>
            <person name="Dong Y."/>
            <person name="Xiao B."/>
        </authorList>
    </citation>
    <scope>NUCLEOTIDE SEQUENCE [LARGE SCALE GENOMIC DNA]</scope>
    <source>
        <strain evidence="19">race 1</strain>
    </source>
</reference>
<evidence type="ECO:0000256" key="1">
    <source>
        <dbReference type="ARBA" id="ARBA00004123"/>
    </source>
</evidence>
<evidence type="ECO:0000313" key="18">
    <source>
        <dbReference type="EMBL" id="KUF98152.1"/>
    </source>
</evidence>
<dbReference type="PANTHER" id="PTHR11274:SF0">
    <property type="entry name" value="GENERAL TRANSCRIPTION AND DNA REPAIR FACTOR IIH HELICASE SUBUNIT XPB"/>
    <property type="match status" value="1"/>
</dbReference>
<feature type="compositionally biased region" description="Acidic residues" evidence="15">
    <location>
        <begin position="27"/>
        <end position="36"/>
    </location>
</feature>
<dbReference type="GO" id="GO:0043138">
    <property type="term" value="F:3'-5' DNA helicase activity"/>
    <property type="evidence" value="ECO:0007669"/>
    <property type="project" value="UniProtKB-EC"/>
</dbReference>
<keyword evidence="8" id="KW-0238">DNA-binding</keyword>
<evidence type="ECO:0000256" key="4">
    <source>
        <dbReference type="ARBA" id="ARBA00022763"/>
    </source>
</evidence>
<evidence type="ECO:0000256" key="9">
    <source>
        <dbReference type="ARBA" id="ARBA00023204"/>
    </source>
</evidence>
<dbReference type="InterPro" id="IPR050615">
    <property type="entry name" value="ATP-dep_DNA_Helicase"/>
</dbReference>
<organism evidence="18 19">
    <name type="scientific">Phytophthora nicotianae</name>
    <name type="common">Potato buckeye rot agent</name>
    <name type="synonym">Phytophthora parasitica</name>
    <dbReference type="NCBI Taxonomy" id="4792"/>
    <lineage>
        <taxon>Eukaryota</taxon>
        <taxon>Sar</taxon>
        <taxon>Stramenopiles</taxon>
        <taxon>Oomycota</taxon>
        <taxon>Peronosporomycetes</taxon>
        <taxon>Peronosporales</taxon>
        <taxon>Peronosporaceae</taxon>
        <taxon>Phytophthora</taxon>
    </lineage>
</organism>
<protein>
    <recommendedName>
        <fullName evidence="13">DNA 3'-5' helicase</fullName>
        <ecNumber evidence="13">5.6.2.4</ecNumber>
    </recommendedName>
</protein>
<evidence type="ECO:0000256" key="5">
    <source>
        <dbReference type="ARBA" id="ARBA00022801"/>
    </source>
</evidence>
<dbReference type="GO" id="GO:0097550">
    <property type="term" value="C:transcription preinitiation complex"/>
    <property type="evidence" value="ECO:0007669"/>
    <property type="project" value="TreeGrafter"/>
</dbReference>
<sequence>MSGKGVQKQRQKRKSLAEDYGGSVGEDLLEYMENEEAPGGVQQSVDSVGASSNLSRRIQNRLQKLNEVAQSAGGDGEASGYYDFSTLDMKPDHEARPVWVCPNGRIFLEAFSPIYKQAYDFLVAISEPVSRPEFLHEYKLTPYSLYAAVSVAIETESILKVLERLSKNRLPEGIVAFIKDCTLSYGKAKLVLHHNEFYVESLYPEVLRKLLEHEHIRAARVKETAEDIAANASSTTAPPVAPGGTRPEDSNEFIQKDVSAEDQANLQYQRLLNEDYNVADENHPGKTSGDQQKTVRTVSFKIRKTMVEQVKRACLDLDYPLMEEYDFRNDKTIPDLEMDLKPTTRIREYQEKSLSKMFGNGRARSGIIVLPCGAGKTLTGVTAASTIKKSCLCLCTSAVSVEQWTAQFKMWTNIPEKKIARFTSVAKDYIDPDSGVIVTTYTMVAFGGRRARASEEVMQLIQGREWGCILLDEVHVVPAKMFRKVIGSIACHCKLGLTATLVREDDLIGDLNFLIGPKLYEANWMDLTQSGFLANVSCVEVWCPMAGEFYREYLRETKSARKRALLYVANPNKFTAAEFLIQYHEERGDKILLFSDDVFALRLYATKLNKGYIYGGTGERERMRLLQSFRSSPLVNVICISKVGDTSIDLPEANVIIQVSSHFGSRRQEAQRLGRILRPKANATDREQLDTGLQPDSADRGSEIYRQRRLKRSHQLMNSQDDGSFSTLSSPRGEQQQLLCKYKSGKCSNPRATKRNGQLHTLCHFHRDRQNEHQRKSDRKHRMVSVARRAKLGSIGVGTDSTRRHSLHSITSLEAAFPSGSSVSPLNRFGYDQNASDAFRNAQYAPGSVPNGLGGLAPPSVGTPRLPPISFLMPGKLDGYRATSAAMPNLPPSSFITDSLNGNAGKTA</sequence>
<proteinExistence type="inferred from homology"/>
<dbReference type="Gene3D" id="3.40.50.300">
    <property type="entry name" value="P-loop containing nucleotide triphosphate hydrolases"/>
    <property type="match status" value="2"/>
</dbReference>
<evidence type="ECO:0000256" key="15">
    <source>
        <dbReference type="SAM" id="MobiDB-lite"/>
    </source>
</evidence>
<evidence type="ECO:0000256" key="7">
    <source>
        <dbReference type="ARBA" id="ARBA00022840"/>
    </source>
</evidence>
<feature type="domain" description="Helicase C-terminal" evidence="17">
    <location>
        <begin position="575"/>
        <end position="725"/>
    </location>
</feature>
<comment type="subcellular location">
    <subcellularLocation>
        <location evidence="1">Nucleus</location>
    </subcellularLocation>
</comment>
<dbReference type="CDD" id="cd18029">
    <property type="entry name" value="DEXHc_XPB"/>
    <property type="match status" value="1"/>
</dbReference>
<evidence type="ECO:0000256" key="13">
    <source>
        <dbReference type="ARBA" id="ARBA00034808"/>
    </source>
</evidence>
<dbReference type="PROSITE" id="PS51194">
    <property type="entry name" value="HELICASE_CTER"/>
    <property type="match status" value="1"/>
</dbReference>
<dbReference type="GO" id="GO:0006367">
    <property type="term" value="P:transcription initiation at RNA polymerase II promoter"/>
    <property type="evidence" value="ECO:0007669"/>
    <property type="project" value="InterPro"/>
</dbReference>
<evidence type="ECO:0000256" key="8">
    <source>
        <dbReference type="ARBA" id="ARBA00023125"/>
    </source>
</evidence>
<dbReference type="SMART" id="SM00487">
    <property type="entry name" value="DEXDc"/>
    <property type="match status" value="1"/>
</dbReference>
<dbReference type="InterPro" id="IPR032438">
    <property type="entry name" value="ERCC3_RAD25_C"/>
</dbReference>
<dbReference type="GO" id="GO:0000112">
    <property type="term" value="C:nucleotide-excision repair factor 3 complex"/>
    <property type="evidence" value="ECO:0007669"/>
    <property type="project" value="TreeGrafter"/>
</dbReference>
<feature type="region of interest" description="Disordered" evidence="15">
    <location>
        <begin position="229"/>
        <end position="250"/>
    </location>
</feature>
<comment type="catalytic activity">
    <reaction evidence="14">
        <text>ATP + H2O = ADP + phosphate + H(+)</text>
        <dbReference type="Rhea" id="RHEA:13065"/>
        <dbReference type="ChEBI" id="CHEBI:15377"/>
        <dbReference type="ChEBI" id="CHEBI:15378"/>
        <dbReference type="ChEBI" id="CHEBI:30616"/>
        <dbReference type="ChEBI" id="CHEBI:43474"/>
        <dbReference type="ChEBI" id="CHEBI:456216"/>
        <dbReference type="EC" id="5.6.2.4"/>
    </reaction>
</comment>
<dbReference type="InterPro" id="IPR027417">
    <property type="entry name" value="P-loop_NTPase"/>
</dbReference>
<dbReference type="InterPro" id="IPR001650">
    <property type="entry name" value="Helicase_C-like"/>
</dbReference>
<dbReference type="EMBL" id="LNFP01000079">
    <property type="protein sequence ID" value="KUF98152.1"/>
    <property type="molecule type" value="Genomic_DNA"/>
</dbReference>
<dbReference type="Pfam" id="PF16203">
    <property type="entry name" value="ERCC3_RAD25_C"/>
    <property type="match status" value="1"/>
</dbReference>
<dbReference type="FunFam" id="3.40.50.300:FF:000077">
    <property type="entry name" value="Probable DNA repair helicase RAD25"/>
    <property type="match status" value="1"/>
</dbReference>
<dbReference type="GO" id="GO:0005524">
    <property type="term" value="F:ATP binding"/>
    <property type="evidence" value="ECO:0007669"/>
    <property type="project" value="UniProtKB-KW"/>
</dbReference>
<keyword evidence="11" id="KW-0539">Nucleus</keyword>
<comment type="similarity">
    <text evidence="2">Belongs to the helicase family. RAD25/XPB subfamily.</text>
</comment>
<dbReference type="PANTHER" id="PTHR11274">
    <property type="entry name" value="RAD25/XP-B DNA REPAIR HELICASE"/>
    <property type="match status" value="1"/>
</dbReference>
<keyword evidence="7" id="KW-0067">ATP-binding</keyword>
<evidence type="ECO:0000256" key="10">
    <source>
        <dbReference type="ARBA" id="ARBA00023235"/>
    </source>
</evidence>
<comment type="catalytic activity">
    <reaction evidence="12">
        <text>Couples ATP hydrolysis with the unwinding of duplex DNA by translocating in the 3'-5' direction.</text>
        <dbReference type="EC" id="5.6.2.4"/>
    </reaction>
</comment>
<evidence type="ECO:0000256" key="3">
    <source>
        <dbReference type="ARBA" id="ARBA00022741"/>
    </source>
</evidence>
<dbReference type="NCBIfam" id="TIGR00603">
    <property type="entry name" value="rad25"/>
    <property type="match status" value="1"/>
</dbReference>
<feature type="domain" description="Helicase ATP-binding" evidence="16">
    <location>
        <begin position="357"/>
        <end position="519"/>
    </location>
</feature>
<dbReference type="SUPFAM" id="SSF52540">
    <property type="entry name" value="P-loop containing nucleoside triphosphate hydrolases"/>
    <property type="match status" value="2"/>
</dbReference>
<feature type="region of interest" description="Disordered" evidence="15">
    <location>
        <begin position="1"/>
        <end position="49"/>
    </location>
</feature>
<dbReference type="InterPro" id="IPR001161">
    <property type="entry name" value="XPB/Ssl2"/>
</dbReference>
<gene>
    <name evidence="18" type="ORF">AM588_10007935</name>
</gene>
<dbReference type="Pfam" id="PF04851">
    <property type="entry name" value="ResIII"/>
    <property type="match status" value="1"/>
</dbReference>
<dbReference type="InterPro" id="IPR032830">
    <property type="entry name" value="XPB/Ssl2_N"/>
</dbReference>
<dbReference type="AlphaFoldDB" id="A0A0W8DPC8"/>
<dbReference type="GO" id="GO:0016787">
    <property type="term" value="F:hydrolase activity"/>
    <property type="evidence" value="ECO:0007669"/>
    <property type="project" value="UniProtKB-KW"/>
</dbReference>
<dbReference type="Proteomes" id="UP000054636">
    <property type="component" value="Unassembled WGS sequence"/>
</dbReference>